<accession>A0A370TIS9</accession>
<dbReference type="AlphaFoldDB" id="A0A370TIS9"/>
<evidence type="ECO:0000256" key="4">
    <source>
        <dbReference type="ARBA" id="ARBA00022777"/>
    </source>
</evidence>
<dbReference type="GO" id="GO:0043484">
    <property type="term" value="P:regulation of RNA splicing"/>
    <property type="evidence" value="ECO:0007669"/>
    <property type="project" value="TreeGrafter"/>
</dbReference>
<dbReference type="SUPFAM" id="SSF56112">
    <property type="entry name" value="Protein kinase-like (PK-like)"/>
    <property type="match status" value="1"/>
</dbReference>
<dbReference type="GO" id="GO:0004674">
    <property type="term" value="F:protein serine/threonine kinase activity"/>
    <property type="evidence" value="ECO:0007669"/>
    <property type="project" value="UniProtKB-KW"/>
</dbReference>
<dbReference type="RefSeq" id="XP_031868080.1">
    <property type="nucleotide sequence ID" value="XM_032015811.1"/>
</dbReference>
<keyword evidence="5" id="KW-0067">ATP-binding</keyword>
<dbReference type="GO" id="GO:0005524">
    <property type="term" value="F:ATP binding"/>
    <property type="evidence" value="ECO:0007669"/>
    <property type="project" value="UniProtKB-KW"/>
</dbReference>
<evidence type="ECO:0000256" key="2">
    <source>
        <dbReference type="ARBA" id="ARBA00022679"/>
    </source>
</evidence>
<dbReference type="SMART" id="SM00220">
    <property type="entry name" value="S_TKc"/>
    <property type="match status" value="1"/>
</dbReference>
<reference evidence="7 8" key="1">
    <citation type="journal article" date="2018" name="IMA Fungus">
        <title>IMA Genome-F 9: Draft genome sequence of Annulohypoxylon stygium, Aspergillus mulundensis, Berkeleyomyces basicola (syn. Thielaviopsis basicola), Ceratocystis smalleyi, two Cercospora beticola strains, Coleophoma cylindrospora, Fusarium fracticaudum, Phialophora cf. hyalina, and Morchella septimelata.</title>
        <authorList>
            <person name="Wingfield B.D."/>
            <person name="Bills G.F."/>
            <person name="Dong Y."/>
            <person name="Huang W."/>
            <person name="Nel W.J."/>
            <person name="Swalarsk-Parry B.S."/>
            <person name="Vaghefi N."/>
            <person name="Wilken P.M."/>
            <person name="An Z."/>
            <person name="de Beer Z.W."/>
            <person name="De Vos L."/>
            <person name="Chen L."/>
            <person name="Duong T.A."/>
            <person name="Gao Y."/>
            <person name="Hammerbacher A."/>
            <person name="Kikkert J.R."/>
            <person name="Li Y."/>
            <person name="Li H."/>
            <person name="Li K."/>
            <person name="Li Q."/>
            <person name="Liu X."/>
            <person name="Ma X."/>
            <person name="Naidoo K."/>
            <person name="Pethybridge S.J."/>
            <person name="Sun J."/>
            <person name="Steenkamp E.T."/>
            <person name="van der Nest M.A."/>
            <person name="van Wyk S."/>
            <person name="Wingfield M.J."/>
            <person name="Xiong C."/>
            <person name="Yue Q."/>
            <person name="Zhang X."/>
        </authorList>
    </citation>
    <scope>NUCLEOTIDE SEQUENCE [LARGE SCALE GENOMIC DNA]</scope>
    <source>
        <strain evidence="7 8">BP 5553</strain>
    </source>
</reference>
<dbReference type="Gene3D" id="1.10.510.10">
    <property type="entry name" value="Transferase(Phosphotransferase) domain 1"/>
    <property type="match status" value="1"/>
</dbReference>
<dbReference type="InterPro" id="IPR051175">
    <property type="entry name" value="CLK_kinases"/>
</dbReference>
<dbReference type="OrthoDB" id="5979581at2759"/>
<name>A0A370TIS9_9HELO</name>
<keyword evidence="8" id="KW-1185">Reference proteome</keyword>
<dbReference type="Pfam" id="PF00069">
    <property type="entry name" value="Pkinase"/>
    <property type="match status" value="1"/>
</dbReference>
<evidence type="ECO:0000259" key="6">
    <source>
        <dbReference type="PROSITE" id="PS50011"/>
    </source>
</evidence>
<organism evidence="7 8">
    <name type="scientific">Venustampulla echinocandica</name>
    <dbReference type="NCBI Taxonomy" id="2656787"/>
    <lineage>
        <taxon>Eukaryota</taxon>
        <taxon>Fungi</taxon>
        <taxon>Dikarya</taxon>
        <taxon>Ascomycota</taxon>
        <taxon>Pezizomycotina</taxon>
        <taxon>Leotiomycetes</taxon>
        <taxon>Helotiales</taxon>
        <taxon>Pleuroascaceae</taxon>
        <taxon>Venustampulla</taxon>
    </lineage>
</organism>
<evidence type="ECO:0000256" key="5">
    <source>
        <dbReference type="ARBA" id="ARBA00022840"/>
    </source>
</evidence>
<dbReference type="PROSITE" id="PS50011">
    <property type="entry name" value="PROTEIN_KINASE_DOM"/>
    <property type="match status" value="1"/>
</dbReference>
<sequence>MLPHYPKQWMNDYDGWQSWTEDLSKGHGYVALKIVQANTTEARILKYRAQCPRDHPGSNHVMKLRDHFVIKTTNGSYDGLALELVGLNVFTALENSPYGKLSRDRARRASVQAAMGLTYMHQWKVGHGDLHSGNVCFAALDMNNLSEAQIMSHLGPPYLQAVRRRDGKAILPSVPSYTVKPSSFTQARGGIKIIDLGQAFFFDRKPERIITPVKVKAPELLLSTNSLSWDYRVDLWALGCLVYVILFYEFFVGKPAFNTLTPKALLLEMTRMVRDPPHRWQSQFNSEEFLNPDGTPREIYEGPRPLEETLKADYDFLGGDMTPEELKLLAALLRELLVLEPEERKSASEIVDNPWLCGS</sequence>
<keyword evidence="2" id="KW-0808">Transferase</keyword>
<evidence type="ECO:0000256" key="1">
    <source>
        <dbReference type="ARBA" id="ARBA00022527"/>
    </source>
</evidence>
<keyword evidence="3" id="KW-0547">Nucleotide-binding</keyword>
<dbReference type="GO" id="GO:0005634">
    <property type="term" value="C:nucleus"/>
    <property type="evidence" value="ECO:0007669"/>
    <property type="project" value="TreeGrafter"/>
</dbReference>
<keyword evidence="1" id="KW-0723">Serine/threonine-protein kinase</keyword>
<keyword evidence="4" id="KW-0418">Kinase</keyword>
<feature type="domain" description="Protein kinase" evidence="6">
    <location>
        <begin position="1"/>
        <end position="356"/>
    </location>
</feature>
<gene>
    <name evidence="7" type="ORF">BP5553_07188</name>
</gene>
<dbReference type="EMBL" id="NPIC01000006">
    <property type="protein sequence ID" value="RDL35257.1"/>
    <property type="molecule type" value="Genomic_DNA"/>
</dbReference>
<dbReference type="InterPro" id="IPR000719">
    <property type="entry name" value="Prot_kinase_dom"/>
</dbReference>
<evidence type="ECO:0000256" key="3">
    <source>
        <dbReference type="ARBA" id="ARBA00022741"/>
    </source>
</evidence>
<evidence type="ECO:0000313" key="7">
    <source>
        <dbReference type="EMBL" id="RDL35257.1"/>
    </source>
</evidence>
<dbReference type="Proteomes" id="UP000254866">
    <property type="component" value="Unassembled WGS sequence"/>
</dbReference>
<dbReference type="InterPro" id="IPR011009">
    <property type="entry name" value="Kinase-like_dom_sf"/>
</dbReference>
<dbReference type="PANTHER" id="PTHR45646:SF11">
    <property type="entry name" value="SERINE_THREONINE-PROTEIN KINASE DOA"/>
    <property type="match status" value="1"/>
</dbReference>
<proteinExistence type="predicted"/>
<evidence type="ECO:0000313" key="8">
    <source>
        <dbReference type="Proteomes" id="UP000254866"/>
    </source>
</evidence>
<dbReference type="GeneID" id="43600037"/>
<comment type="caution">
    <text evidence="7">The sequence shown here is derived from an EMBL/GenBank/DDBJ whole genome shotgun (WGS) entry which is preliminary data.</text>
</comment>
<protein>
    <recommendedName>
        <fullName evidence="6">Protein kinase domain-containing protein</fullName>
    </recommendedName>
</protein>
<dbReference type="STRING" id="2656787.A0A370TIS9"/>
<dbReference type="PANTHER" id="PTHR45646">
    <property type="entry name" value="SERINE/THREONINE-PROTEIN KINASE DOA-RELATED"/>
    <property type="match status" value="1"/>
</dbReference>
<dbReference type="Gene3D" id="3.30.200.20">
    <property type="entry name" value="Phosphorylase Kinase, domain 1"/>
    <property type="match status" value="1"/>
</dbReference>